<keyword evidence="3" id="KW-1185">Reference proteome</keyword>
<evidence type="ECO:0000313" key="2">
    <source>
        <dbReference type="EMBL" id="CAG8456799.1"/>
    </source>
</evidence>
<gene>
    <name evidence="2" type="ORF">DEBURN_LOCUS2459</name>
</gene>
<keyword evidence="1" id="KW-0472">Membrane</keyword>
<accession>A0A9N8VLD3</accession>
<comment type="caution">
    <text evidence="2">The sequence shown here is derived from an EMBL/GenBank/DDBJ whole genome shotgun (WGS) entry which is preliminary data.</text>
</comment>
<evidence type="ECO:0000256" key="1">
    <source>
        <dbReference type="SAM" id="Phobius"/>
    </source>
</evidence>
<reference evidence="2" key="1">
    <citation type="submission" date="2021-06" db="EMBL/GenBank/DDBJ databases">
        <authorList>
            <person name="Kallberg Y."/>
            <person name="Tangrot J."/>
            <person name="Rosling A."/>
        </authorList>
    </citation>
    <scope>NUCLEOTIDE SEQUENCE</scope>
    <source>
        <strain evidence="2">AZ414A</strain>
    </source>
</reference>
<name>A0A9N8VLD3_9GLOM</name>
<dbReference type="AlphaFoldDB" id="A0A9N8VLD3"/>
<proteinExistence type="predicted"/>
<evidence type="ECO:0000313" key="3">
    <source>
        <dbReference type="Proteomes" id="UP000789706"/>
    </source>
</evidence>
<dbReference type="OrthoDB" id="2439775at2759"/>
<feature type="transmembrane region" description="Helical" evidence="1">
    <location>
        <begin position="63"/>
        <end position="84"/>
    </location>
</feature>
<protein>
    <submittedName>
        <fullName evidence="2">8002_t:CDS:1</fullName>
    </submittedName>
</protein>
<sequence length="237" mass="28245">MFHARIPQKVTSKLRIPYCIVQFNTSRFSRFVCFPAKRAISVIIVINVYDADFRDFWSILNTIWPFFAFMLSAVVAFGYAMYALNFINTKNDTILQPTTYLIDGTNTTITQIFNKSSRLDNYYSNFFSSLEAIFFSTNGRWDQLDQWDYRALQKRSMDYNFSLNYKVAHLIKQIKKVVQPLIRYRIGLAEYEAFEKHFRIKGNPRYIYYIPDPDMIDTWLKETKKKEEQKLHLTVEN</sequence>
<dbReference type="Proteomes" id="UP000789706">
    <property type="component" value="Unassembled WGS sequence"/>
</dbReference>
<dbReference type="EMBL" id="CAJVPK010000134">
    <property type="protein sequence ID" value="CAG8456799.1"/>
    <property type="molecule type" value="Genomic_DNA"/>
</dbReference>
<organism evidence="2 3">
    <name type="scientific">Diversispora eburnea</name>
    <dbReference type="NCBI Taxonomy" id="1213867"/>
    <lineage>
        <taxon>Eukaryota</taxon>
        <taxon>Fungi</taxon>
        <taxon>Fungi incertae sedis</taxon>
        <taxon>Mucoromycota</taxon>
        <taxon>Glomeromycotina</taxon>
        <taxon>Glomeromycetes</taxon>
        <taxon>Diversisporales</taxon>
        <taxon>Diversisporaceae</taxon>
        <taxon>Diversispora</taxon>
    </lineage>
</organism>
<keyword evidence="1" id="KW-1133">Transmembrane helix</keyword>
<keyword evidence="1" id="KW-0812">Transmembrane</keyword>